<dbReference type="SUPFAM" id="SSF55874">
    <property type="entry name" value="ATPase domain of HSP90 chaperone/DNA topoisomerase II/histidine kinase"/>
    <property type="match status" value="1"/>
</dbReference>
<reference evidence="14 15" key="1">
    <citation type="submission" date="2019-03" db="EMBL/GenBank/DDBJ databases">
        <title>Genomic Encyclopedia of Type Strains, Phase IV (KMG-IV): sequencing the most valuable type-strain genomes for metagenomic binning, comparative biology and taxonomic classification.</title>
        <authorList>
            <person name="Goeker M."/>
        </authorList>
    </citation>
    <scope>NUCLEOTIDE SEQUENCE [LARGE SCALE GENOMIC DNA]</scope>
    <source>
        <strain evidence="14 15">DSM 16326</strain>
    </source>
</reference>
<dbReference type="OrthoDB" id="9809567at2"/>
<evidence type="ECO:0000256" key="9">
    <source>
        <dbReference type="ARBA" id="ARBA00023012"/>
    </source>
</evidence>
<dbReference type="Pfam" id="PF02518">
    <property type="entry name" value="HATPase_c"/>
    <property type="match status" value="1"/>
</dbReference>
<comment type="caution">
    <text evidence="14">The sequence shown here is derived from an EMBL/GenBank/DDBJ whole genome shotgun (WGS) entry which is preliminary data.</text>
</comment>
<keyword evidence="10 11" id="KW-0472">Membrane</keyword>
<dbReference type="InterPro" id="IPR003594">
    <property type="entry name" value="HATPase_dom"/>
</dbReference>
<dbReference type="PROSITE" id="PS50109">
    <property type="entry name" value="HIS_KIN"/>
    <property type="match status" value="1"/>
</dbReference>
<evidence type="ECO:0000256" key="8">
    <source>
        <dbReference type="ARBA" id="ARBA00022989"/>
    </source>
</evidence>
<dbReference type="PRINTS" id="PR00344">
    <property type="entry name" value="BCTRLSENSOR"/>
</dbReference>
<evidence type="ECO:0000256" key="4">
    <source>
        <dbReference type="ARBA" id="ARBA00022553"/>
    </source>
</evidence>
<dbReference type="SUPFAM" id="SSF47384">
    <property type="entry name" value="Homodimeric domain of signal transducing histidine kinase"/>
    <property type="match status" value="1"/>
</dbReference>
<dbReference type="Gene3D" id="3.30.565.10">
    <property type="entry name" value="Histidine kinase-like ATPase, C-terminal domain"/>
    <property type="match status" value="1"/>
</dbReference>
<dbReference type="SMART" id="SM00387">
    <property type="entry name" value="HATPase_c"/>
    <property type="match status" value="1"/>
</dbReference>
<proteinExistence type="predicted"/>
<keyword evidence="15" id="KW-1185">Reference proteome</keyword>
<dbReference type="GO" id="GO:0000155">
    <property type="term" value="F:phosphorelay sensor kinase activity"/>
    <property type="evidence" value="ECO:0007669"/>
    <property type="project" value="InterPro"/>
</dbReference>
<dbReference type="PANTHER" id="PTHR45436">
    <property type="entry name" value="SENSOR HISTIDINE KINASE YKOH"/>
    <property type="match status" value="1"/>
</dbReference>
<keyword evidence="5" id="KW-0808">Transferase</keyword>
<dbReference type="InterPro" id="IPR036097">
    <property type="entry name" value="HisK_dim/P_sf"/>
</dbReference>
<comment type="catalytic activity">
    <reaction evidence="1">
        <text>ATP + protein L-histidine = ADP + protein N-phospho-L-histidine.</text>
        <dbReference type="EC" id="2.7.13.3"/>
    </reaction>
</comment>
<evidence type="ECO:0000256" key="3">
    <source>
        <dbReference type="ARBA" id="ARBA00012438"/>
    </source>
</evidence>
<dbReference type="PROSITE" id="PS50885">
    <property type="entry name" value="HAMP"/>
    <property type="match status" value="1"/>
</dbReference>
<evidence type="ECO:0000256" key="6">
    <source>
        <dbReference type="ARBA" id="ARBA00022692"/>
    </source>
</evidence>
<dbReference type="RefSeq" id="WP_134085085.1">
    <property type="nucleotide sequence ID" value="NZ_SOQX01000008.1"/>
</dbReference>
<evidence type="ECO:0000259" key="13">
    <source>
        <dbReference type="PROSITE" id="PS50885"/>
    </source>
</evidence>
<evidence type="ECO:0000256" key="7">
    <source>
        <dbReference type="ARBA" id="ARBA00022777"/>
    </source>
</evidence>
<gene>
    <name evidence="14" type="ORF">EDC23_2555</name>
</gene>
<dbReference type="GO" id="GO:0005886">
    <property type="term" value="C:plasma membrane"/>
    <property type="evidence" value="ECO:0007669"/>
    <property type="project" value="TreeGrafter"/>
</dbReference>
<comment type="subcellular location">
    <subcellularLocation>
        <location evidence="2">Membrane</location>
    </subcellularLocation>
</comment>
<feature type="transmembrane region" description="Helical" evidence="11">
    <location>
        <begin position="163"/>
        <end position="186"/>
    </location>
</feature>
<dbReference type="InterPro" id="IPR003660">
    <property type="entry name" value="HAMP_dom"/>
</dbReference>
<dbReference type="InterPro" id="IPR050428">
    <property type="entry name" value="TCS_sensor_his_kinase"/>
</dbReference>
<evidence type="ECO:0000313" key="14">
    <source>
        <dbReference type="EMBL" id="TDX99342.1"/>
    </source>
</evidence>
<evidence type="ECO:0000256" key="10">
    <source>
        <dbReference type="ARBA" id="ARBA00023136"/>
    </source>
</evidence>
<dbReference type="InterPro" id="IPR036890">
    <property type="entry name" value="HATPase_C_sf"/>
</dbReference>
<evidence type="ECO:0000256" key="1">
    <source>
        <dbReference type="ARBA" id="ARBA00000085"/>
    </source>
</evidence>
<feature type="domain" description="Histidine kinase" evidence="12">
    <location>
        <begin position="242"/>
        <end position="445"/>
    </location>
</feature>
<evidence type="ECO:0000259" key="12">
    <source>
        <dbReference type="PROSITE" id="PS50109"/>
    </source>
</evidence>
<accession>A0A4R8IQH9</accession>
<evidence type="ECO:0000256" key="5">
    <source>
        <dbReference type="ARBA" id="ARBA00022679"/>
    </source>
</evidence>
<organism evidence="14 15">
    <name type="scientific">Thiohalophilus thiocyanatoxydans</name>
    <dbReference type="NCBI Taxonomy" id="381308"/>
    <lineage>
        <taxon>Bacteria</taxon>
        <taxon>Pseudomonadati</taxon>
        <taxon>Pseudomonadota</taxon>
        <taxon>Gammaproteobacteria</taxon>
        <taxon>Thiohalomonadales</taxon>
        <taxon>Thiohalophilaceae</taxon>
        <taxon>Thiohalophilus</taxon>
    </lineage>
</organism>
<evidence type="ECO:0000256" key="11">
    <source>
        <dbReference type="SAM" id="Phobius"/>
    </source>
</evidence>
<dbReference type="Gene3D" id="1.10.287.130">
    <property type="match status" value="1"/>
</dbReference>
<name>A0A4R8IQH9_9GAMM</name>
<keyword evidence="8 11" id="KW-1133">Transmembrane helix</keyword>
<keyword evidence="4" id="KW-0597">Phosphoprotein</keyword>
<dbReference type="Proteomes" id="UP000294914">
    <property type="component" value="Unassembled WGS sequence"/>
</dbReference>
<protein>
    <recommendedName>
        <fullName evidence="3">histidine kinase</fullName>
        <ecNumber evidence="3">2.7.13.3</ecNumber>
    </recommendedName>
</protein>
<dbReference type="AlphaFoldDB" id="A0A4R8IQH9"/>
<keyword evidence="7 14" id="KW-0418">Kinase</keyword>
<feature type="transmembrane region" description="Helical" evidence="11">
    <location>
        <begin position="12"/>
        <end position="33"/>
    </location>
</feature>
<dbReference type="PANTHER" id="PTHR45436:SF5">
    <property type="entry name" value="SENSOR HISTIDINE KINASE TRCS"/>
    <property type="match status" value="1"/>
</dbReference>
<keyword evidence="9" id="KW-0902">Two-component regulatory system</keyword>
<dbReference type="InterPro" id="IPR005467">
    <property type="entry name" value="His_kinase_dom"/>
</dbReference>
<evidence type="ECO:0000313" key="15">
    <source>
        <dbReference type="Proteomes" id="UP000294914"/>
    </source>
</evidence>
<dbReference type="EMBL" id="SOQX01000008">
    <property type="protein sequence ID" value="TDX99342.1"/>
    <property type="molecule type" value="Genomic_DNA"/>
</dbReference>
<dbReference type="InterPro" id="IPR004358">
    <property type="entry name" value="Sig_transdc_His_kin-like_C"/>
</dbReference>
<feature type="domain" description="HAMP" evidence="13">
    <location>
        <begin position="183"/>
        <end position="234"/>
    </location>
</feature>
<sequence length="448" mass="50496">MIFRSLRANLNLGLLLTVAILAIALWGLIGIAVKEIISDYIETRLEHDAETVLVAAHIDGDGQVSLDQQKIQNIYHRPFSGHYFVIHNGEQTLASRSLWDETLSVSDTPEAGDVTLSHQPGPRRQLLLVRQQHYEKQGRQLLIITAEDVSSINAQITRFHWQFGLLVLAVLVILLLSQTAIIHLAMRPVRQAQQAIKKLESGEASELPENVPAEVLPLVKEINRLLRQQQQRLLRSRHAMGDVAHAIKTPLALILQWYESLDEAEQQHHAPVLHQIRKIQQRIDDELKRARLSGDRRSQRRFDLDDDLPPLLDTLKRLYQDKTLQVDVHSTIEPRLPLEQEDGTELLGNLLDNAWKWAASRIHLGFDRQDAMLCITLEDDGPGIEPQHATTLLQRGQRQDESISGHGIGLSIVKQIVESYHGTLQLDRSPALGGLRVAINLPLFGASD</sequence>
<evidence type="ECO:0000256" key="2">
    <source>
        <dbReference type="ARBA" id="ARBA00004370"/>
    </source>
</evidence>
<keyword evidence="6 11" id="KW-0812">Transmembrane</keyword>
<dbReference type="EC" id="2.7.13.3" evidence="3"/>